<dbReference type="EMBL" id="JAYMYQ010000004">
    <property type="protein sequence ID" value="KAK7338307.1"/>
    <property type="molecule type" value="Genomic_DNA"/>
</dbReference>
<sequence length="184" mass="20912">MCMSSVGILLDGWNTNIEAYARRFEKGIVKVDAMLALTLELPCKQGSWLSGSLAKDVPQGVAVADTFYPTCFKQIARQSWAHEPSLKTLSIPFGDTTLLPWYRVILRRNHYIMIWQPSNISTFVYHGNVRVSDYTPHDSGQTFPLVIKDEKNFLVAELLLLFFGDVLLWEPLSLMARLDSFQNP</sequence>
<accession>A0AAN9LLN6</accession>
<keyword evidence="2" id="KW-1185">Reference proteome</keyword>
<comment type="caution">
    <text evidence="1">The sequence shown here is derived from an EMBL/GenBank/DDBJ whole genome shotgun (WGS) entry which is preliminary data.</text>
</comment>
<gene>
    <name evidence="1" type="ORF">VNO77_18913</name>
</gene>
<protein>
    <submittedName>
        <fullName evidence="1">Uncharacterized protein</fullName>
    </submittedName>
</protein>
<proteinExistence type="predicted"/>
<name>A0AAN9LLN6_CANGL</name>
<organism evidence="1 2">
    <name type="scientific">Canavalia gladiata</name>
    <name type="common">Sword bean</name>
    <name type="synonym">Dolichos gladiatus</name>
    <dbReference type="NCBI Taxonomy" id="3824"/>
    <lineage>
        <taxon>Eukaryota</taxon>
        <taxon>Viridiplantae</taxon>
        <taxon>Streptophyta</taxon>
        <taxon>Embryophyta</taxon>
        <taxon>Tracheophyta</taxon>
        <taxon>Spermatophyta</taxon>
        <taxon>Magnoliopsida</taxon>
        <taxon>eudicotyledons</taxon>
        <taxon>Gunneridae</taxon>
        <taxon>Pentapetalae</taxon>
        <taxon>rosids</taxon>
        <taxon>fabids</taxon>
        <taxon>Fabales</taxon>
        <taxon>Fabaceae</taxon>
        <taxon>Papilionoideae</taxon>
        <taxon>50 kb inversion clade</taxon>
        <taxon>NPAAA clade</taxon>
        <taxon>indigoferoid/millettioid clade</taxon>
        <taxon>Phaseoleae</taxon>
        <taxon>Canavalia</taxon>
    </lineage>
</organism>
<evidence type="ECO:0000313" key="2">
    <source>
        <dbReference type="Proteomes" id="UP001367508"/>
    </source>
</evidence>
<dbReference type="Proteomes" id="UP001367508">
    <property type="component" value="Unassembled WGS sequence"/>
</dbReference>
<reference evidence="1 2" key="1">
    <citation type="submission" date="2024-01" db="EMBL/GenBank/DDBJ databases">
        <title>The genomes of 5 underutilized Papilionoideae crops provide insights into root nodulation and disease resistanc.</title>
        <authorList>
            <person name="Jiang F."/>
        </authorList>
    </citation>
    <scope>NUCLEOTIDE SEQUENCE [LARGE SCALE GENOMIC DNA]</scope>
    <source>
        <strain evidence="1">LVBAO_FW01</strain>
        <tissue evidence="1">Leaves</tissue>
    </source>
</reference>
<evidence type="ECO:0000313" key="1">
    <source>
        <dbReference type="EMBL" id="KAK7338307.1"/>
    </source>
</evidence>
<dbReference type="AlphaFoldDB" id="A0AAN9LLN6"/>